<reference evidence="2 3" key="1">
    <citation type="journal article" date="2011" name="G3 (Bethesda)">
        <title>Genome evolution in the Eremothecium clade of the Saccharomyces complex revealed by comparative genomics.</title>
        <authorList>
            <person name="Wendland J."/>
            <person name="Walther A."/>
        </authorList>
    </citation>
    <scope>NUCLEOTIDE SEQUENCE [LARGE SCALE GENOMIC DNA]</scope>
    <source>
        <strain evidence="3">CBS 270.75 / DBVPG 7215 / KCTC 17166 / NRRL Y-17582</strain>
    </source>
</reference>
<dbReference type="AlphaFoldDB" id="I6NDF4"/>
<protein>
    <recommendedName>
        <fullName evidence="4">Micro-fibrillar-associated protein 1 C-terminal domain-containing protein</fullName>
    </recommendedName>
</protein>
<feature type="compositionally biased region" description="Acidic residues" evidence="1">
    <location>
        <begin position="35"/>
        <end position="61"/>
    </location>
</feature>
<dbReference type="Proteomes" id="UP000006790">
    <property type="component" value="Chromosome 5"/>
</dbReference>
<dbReference type="RefSeq" id="XP_003646913.1">
    <property type="nucleotide sequence ID" value="XM_003646865.1"/>
</dbReference>
<evidence type="ECO:0000313" key="3">
    <source>
        <dbReference type="Proteomes" id="UP000006790"/>
    </source>
</evidence>
<feature type="region of interest" description="Disordered" evidence="1">
    <location>
        <begin position="189"/>
        <end position="251"/>
    </location>
</feature>
<proteinExistence type="predicted"/>
<keyword evidence="3" id="KW-1185">Reference proteome</keyword>
<dbReference type="HOGENOM" id="CLU_1107128_0_0_1"/>
<evidence type="ECO:0000313" key="2">
    <source>
        <dbReference type="EMBL" id="AET40096.1"/>
    </source>
</evidence>
<name>I6NDF4_ERECY</name>
<evidence type="ECO:0008006" key="4">
    <source>
        <dbReference type="Google" id="ProtNLM"/>
    </source>
</evidence>
<gene>
    <name evidence="2" type="ordered locus">Ecym_5337</name>
</gene>
<sequence length="251" mass="28829">MVIRHFRKPGVVQDSDSASSDDEIYEDGSRQSKIDEEEADGSETNDESDSTDDSSSDEEGEPAVFHRPVFLKKVAEKKVAEKKGLLAETITDGKADKPSRTLEHVKYFNDIRDKVESTHGLLTTYSTDKELVNQILQLDDDDSDDNDDDGKKEHHRLWLERREKRRNRLRGIELQKQLELEEYELNKQSNQESQSLLEGKQSSSHYYNRLKNNNTFSEEKGERLPKKPKHSIKLKSSIASDNAAENEYSVL</sequence>
<dbReference type="STRING" id="931890.I6NDF4"/>
<organism evidence="2 3">
    <name type="scientific">Eremothecium cymbalariae (strain CBS 270.75 / DBVPG 7215 / KCTC 17166 / NRRL Y-17582)</name>
    <name type="common">Yeast</name>
    <dbReference type="NCBI Taxonomy" id="931890"/>
    <lineage>
        <taxon>Eukaryota</taxon>
        <taxon>Fungi</taxon>
        <taxon>Dikarya</taxon>
        <taxon>Ascomycota</taxon>
        <taxon>Saccharomycotina</taxon>
        <taxon>Saccharomycetes</taxon>
        <taxon>Saccharomycetales</taxon>
        <taxon>Saccharomycetaceae</taxon>
        <taxon>Eremothecium</taxon>
    </lineage>
</organism>
<dbReference type="FunCoup" id="I6NDF4">
    <property type="interactions" value="149"/>
</dbReference>
<feature type="compositionally biased region" description="Polar residues" evidence="1">
    <location>
        <begin position="189"/>
        <end position="216"/>
    </location>
</feature>
<dbReference type="GeneID" id="11470761"/>
<dbReference type="OMA" id="WFERQNE"/>
<evidence type="ECO:0000256" key="1">
    <source>
        <dbReference type="SAM" id="MobiDB-lite"/>
    </source>
</evidence>
<dbReference type="InParanoid" id="I6NDF4"/>
<dbReference type="KEGG" id="erc:Ecym_5337"/>
<feature type="region of interest" description="Disordered" evidence="1">
    <location>
        <begin position="1"/>
        <end position="68"/>
    </location>
</feature>
<dbReference type="EMBL" id="CP002501">
    <property type="protein sequence ID" value="AET40096.1"/>
    <property type="molecule type" value="Genomic_DNA"/>
</dbReference>
<accession>I6NDF4</accession>